<reference evidence="2 3" key="1">
    <citation type="journal article" date="2023" name="G3 (Bethesda)">
        <title>A chromosome-length genome assembly and annotation of blackberry (Rubus argutus, cv. 'Hillquist').</title>
        <authorList>
            <person name="Bruna T."/>
            <person name="Aryal R."/>
            <person name="Dudchenko O."/>
            <person name="Sargent D.J."/>
            <person name="Mead D."/>
            <person name="Buti M."/>
            <person name="Cavallini A."/>
            <person name="Hytonen T."/>
            <person name="Andres J."/>
            <person name="Pham M."/>
            <person name="Weisz D."/>
            <person name="Mascagni F."/>
            <person name="Usai G."/>
            <person name="Natali L."/>
            <person name="Bassil N."/>
            <person name="Fernandez G.E."/>
            <person name="Lomsadze A."/>
            <person name="Armour M."/>
            <person name="Olukolu B."/>
            <person name="Poorten T."/>
            <person name="Britton C."/>
            <person name="Davik J."/>
            <person name="Ashrafi H."/>
            <person name="Aiden E.L."/>
            <person name="Borodovsky M."/>
            <person name="Worthington M."/>
        </authorList>
    </citation>
    <scope>NUCLEOTIDE SEQUENCE [LARGE SCALE GENOMIC DNA]</scope>
    <source>
        <strain evidence="2">PI 553951</strain>
    </source>
</reference>
<dbReference type="AlphaFoldDB" id="A0AAW1XNV2"/>
<name>A0AAW1XNV2_RUBAR</name>
<comment type="caution">
    <text evidence="2">The sequence shown here is derived from an EMBL/GenBank/DDBJ whole genome shotgun (WGS) entry which is preliminary data.</text>
</comment>
<organism evidence="2 3">
    <name type="scientific">Rubus argutus</name>
    <name type="common">Southern blackberry</name>
    <dbReference type="NCBI Taxonomy" id="59490"/>
    <lineage>
        <taxon>Eukaryota</taxon>
        <taxon>Viridiplantae</taxon>
        <taxon>Streptophyta</taxon>
        <taxon>Embryophyta</taxon>
        <taxon>Tracheophyta</taxon>
        <taxon>Spermatophyta</taxon>
        <taxon>Magnoliopsida</taxon>
        <taxon>eudicotyledons</taxon>
        <taxon>Gunneridae</taxon>
        <taxon>Pentapetalae</taxon>
        <taxon>rosids</taxon>
        <taxon>fabids</taxon>
        <taxon>Rosales</taxon>
        <taxon>Rosaceae</taxon>
        <taxon>Rosoideae</taxon>
        <taxon>Rosoideae incertae sedis</taxon>
        <taxon>Rubus</taxon>
    </lineage>
</organism>
<proteinExistence type="predicted"/>
<dbReference type="EMBL" id="JBEDUW010000003">
    <property type="protein sequence ID" value="KAK9938242.1"/>
    <property type="molecule type" value="Genomic_DNA"/>
</dbReference>
<keyword evidence="1" id="KW-0175">Coiled coil</keyword>
<dbReference type="Proteomes" id="UP001457282">
    <property type="component" value="Unassembled WGS sequence"/>
</dbReference>
<sequence length="223" mass="25002">MGIWDIVYGTTDSLKRNAPDLTAVTNWCPDVTAAKNVCSSAYGYGSAAVTKVDGAVRGNLIHYYRNEEAWSKIVKFSTIVAKNATHEGFKLVPGGSAAYNIGTRSFHDFNNSNKQEVDVKELQANLLRLEKEFSEYKELNKPSAELKSPCTTNIHSVARQKPQDVEFAYTSNSHSVGTRKPEDVIRVFMMKEFMFRQFCDDLMVPVALRKKVVSNTSVDKMKD</sequence>
<evidence type="ECO:0000256" key="1">
    <source>
        <dbReference type="SAM" id="Coils"/>
    </source>
</evidence>
<gene>
    <name evidence="2" type="ORF">M0R45_014994</name>
</gene>
<evidence type="ECO:0000313" key="2">
    <source>
        <dbReference type="EMBL" id="KAK9938242.1"/>
    </source>
</evidence>
<protein>
    <submittedName>
        <fullName evidence="2">Uncharacterized protein</fullName>
    </submittedName>
</protein>
<feature type="coiled-coil region" evidence="1">
    <location>
        <begin position="112"/>
        <end position="139"/>
    </location>
</feature>
<keyword evidence="3" id="KW-1185">Reference proteome</keyword>
<accession>A0AAW1XNV2</accession>
<evidence type="ECO:0000313" key="3">
    <source>
        <dbReference type="Proteomes" id="UP001457282"/>
    </source>
</evidence>